<dbReference type="RefSeq" id="WP_012034441.1">
    <property type="nucleotide sequence ID" value="NC_009464.1"/>
</dbReference>
<proteinExistence type="predicted"/>
<dbReference type="eggNOG" id="arCOG04966">
    <property type="taxonomic scope" value="Archaea"/>
</dbReference>
<reference evidence="2 3" key="1">
    <citation type="journal article" date="2006" name="Science">
        <title>Genome of rice cluster I archaea -- the key methane producers in the rice rhizosphere.</title>
        <authorList>
            <person name="Erkel C."/>
            <person name="Kube M."/>
            <person name="Reinhardt R."/>
            <person name="Liesack W."/>
        </authorList>
    </citation>
    <scope>NUCLEOTIDE SEQUENCE [LARGE SCALE GENOMIC DNA]</scope>
    <source>
        <strain evidence="3">DSM 22066 / NBRC 105507 / MRE50</strain>
    </source>
</reference>
<organism evidence="2 3">
    <name type="scientific">Methanocella arvoryzae (strain DSM 22066 / NBRC 105507 / MRE50)</name>
    <dbReference type="NCBI Taxonomy" id="351160"/>
    <lineage>
        <taxon>Archaea</taxon>
        <taxon>Methanobacteriati</taxon>
        <taxon>Methanobacteriota</taxon>
        <taxon>Stenosarchaea group</taxon>
        <taxon>Methanomicrobia</taxon>
        <taxon>Methanocellales</taxon>
        <taxon>Methanocellaceae</taxon>
        <taxon>Methanocella</taxon>
    </lineage>
</organism>
<dbReference type="Pfam" id="PF21758">
    <property type="entry name" value="PAC_bac"/>
    <property type="match status" value="1"/>
</dbReference>
<dbReference type="KEGG" id="rci:RRC450"/>
<dbReference type="InterPro" id="IPR048844">
    <property type="entry name" value="LpdD_chaperone-like"/>
</dbReference>
<evidence type="ECO:0000259" key="1">
    <source>
        <dbReference type="Pfam" id="PF21758"/>
    </source>
</evidence>
<dbReference type="PATRIC" id="fig|351160.9.peg.121"/>
<gene>
    <name evidence="2" type="ORF">RRC450</name>
</gene>
<sequence length="120" mass="12624">MNSQIVLEKSAGRLTVRLSATRIGPDLLVVISGGAAHIGAVGAGNTCSGLASSSVITMPGHRDDRIAKDAAELLAKKFDCNCVVVVGVHYDDITPQEIKDVMIMSNSLISEMEEALRTAE</sequence>
<dbReference type="Proteomes" id="UP000000663">
    <property type="component" value="Chromosome"/>
</dbReference>
<name>Q0W0E2_METAR</name>
<protein>
    <recommendedName>
        <fullName evidence="1">Prenylated flavin chaperone LpdD-like domain-containing protein</fullName>
    </recommendedName>
</protein>
<accession>Q0W0E2</accession>
<evidence type="ECO:0000313" key="3">
    <source>
        <dbReference type="Proteomes" id="UP000000663"/>
    </source>
</evidence>
<keyword evidence="3" id="KW-1185">Reference proteome</keyword>
<dbReference type="GeneID" id="5144354"/>
<dbReference type="AlphaFoldDB" id="Q0W0E2"/>
<dbReference type="EMBL" id="AM114193">
    <property type="protein sequence ID" value="CAJ38151.1"/>
    <property type="molecule type" value="Genomic_DNA"/>
</dbReference>
<evidence type="ECO:0000313" key="2">
    <source>
        <dbReference type="EMBL" id="CAJ38151.1"/>
    </source>
</evidence>
<feature type="domain" description="Prenylated flavin chaperone LpdD-like" evidence="1">
    <location>
        <begin position="11"/>
        <end position="116"/>
    </location>
</feature>
<dbReference type="STRING" id="351160.RRC450"/>
<dbReference type="OrthoDB" id="147150at2157"/>